<dbReference type="PANTHER" id="PTHR21047">
    <property type="entry name" value="DTDP-6-DEOXY-D-GLUCOSE-3,5 EPIMERASE"/>
    <property type="match status" value="1"/>
</dbReference>
<feature type="active site" description="Proton donor" evidence="5">
    <location>
        <position position="132"/>
    </location>
</feature>
<dbReference type="EC" id="5.1.3.13" evidence="3 6"/>
<dbReference type="InterPro" id="IPR014710">
    <property type="entry name" value="RmlC-like_jellyroll"/>
</dbReference>
<proteinExistence type="inferred from homology"/>
<name>A0A7V6A1D4_9BACT</name>
<comment type="function">
    <text evidence="2 6">Catalyzes the epimerization of the C3' and C5'positions of dTDP-6-deoxy-D-xylo-4-hexulose, forming dTDP-6-deoxy-L-lyxo-4-hexulose.</text>
</comment>
<reference evidence="7" key="1">
    <citation type="journal article" date="2020" name="mSystems">
        <title>Genome- and Community-Level Interaction Insights into Carbon Utilization and Element Cycling Functions of Hydrothermarchaeota in Hydrothermal Sediment.</title>
        <authorList>
            <person name="Zhou Z."/>
            <person name="Liu Y."/>
            <person name="Xu W."/>
            <person name="Pan J."/>
            <person name="Luo Z.H."/>
            <person name="Li M."/>
        </authorList>
    </citation>
    <scope>NUCLEOTIDE SEQUENCE [LARGE SCALE GENOMIC DNA]</scope>
    <source>
        <strain evidence="7">SpSt-767</strain>
    </source>
</reference>
<gene>
    <name evidence="7" type="primary">rfbC</name>
    <name evidence="7" type="ORF">ENV52_02010</name>
</gene>
<comment type="catalytic activity">
    <reaction evidence="1 6">
        <text>dTDP-4-dehydro-6-deoxy-alpha-D-glucose = dTDP-4-dehydro-beta-L-rhamnose</text>
        <dbReference type="Rhea" id="RHEA:16969"/>
        <dbReference type="ChEBI" id="CHEBI:57649"/>
        <dbReference type="ChEBI" id="CHEBI:62830"/>
        <dbReference type="EC" id="5.1.3.13"/>
    </reaction>
</comment>
<comment type="similarity">
    <text evidence="6">Belongs to the dTDP-4-dehydrorhamnose 3,5-epimerase family.</text>
</comment>
<dbReference type="NCBIfam" id="TIGR01221">
    <property type="entry name" value="rmlC"/>
    <property type="match status" value="1"/>
</dbReference>
<dbReference type="PANTHER" id="PTHR21047:SF2">
    <property type="entry name" value="THYMIDINE DIPHOSPHO-4-KETO-RHAMNOSE 3,5-EPIMERASE"/>
    <property type="match status" value="1"/>
</dbReference>
<dbReference type="InterPro" id="IPR000888">
    <property type="entry name" value="RmlC-like"/>
</dbReference>
<dbReference type="GO" id="GO:0008830">
    <property type="term" value="F:dTDP-4-dehydrorhamnose 3,5-epimerase activity"/>
    <property type="evidence" value="ECO:0007669"/>
    <property type="project" value="UniProtKB-UniRule"/>
</dbReference>
<dbReference type="Pfam" id="PF00908">
    <property type="entry name" value="dTDP_sugar_isom"/>
    <property type="match status" value="1"/>
</dbReference>
<organism evidence="7">
    <name type="scientific">Desulfobacca acetoxidans</name>
    <dbReference type="NCBI Taxonomy" id="60893"/>
    <lineage>
        <taxon>Bacteria</taxon>
        <taxon>Pseudomonadati</taxon>
        <taxon>Thermodesulfobacteriota</taxon>
        <taxon>Desulfobaccia</taxon>
        <taxon>Desulfobaccales</taxon>
        <taxon>Desulfobaccaceae</taxon>
        <taxon>Desulfobacca</taxon>
    </lineage>
</organism>
<dbReference type="GO" id="GO:0000271">
    <property type="term" value="P:polysaccharide biosynthetic process"/>
    <property type="evidence" value="ECO:0007669"/>
    <property type="project" value="TreeGrafter"/>
</dbReference>
<comment type="caution">
    <text evidence="7">The sequence shown here is derived from an EMBL/GenBank/DDBJ whole genome shotgun (WGS) entry which is preliminary data.</text>
</comment>
<dbReference type="AlphaFoldDB" id="A0A7V6A1D4"/>
<feature type="active site" description="Proton acceptor" evidence="5">
    <location>
        <position position="62"/>
    </location>
</feature>
<dbReference type="SUPFAM" id="SSF51182">
    <property type="entry name" value="RmlC-like cupins"/>
    <property type="match status" value="1"/>
</dbReference>
<dbReference type="GO" id="GO:0005829">
    <property type="term" value="C:cytosol"/>
    <property type="evidence" value="ECO:0007669"/>
    <property type="project" value="TreeGrafter"/>
</dbReference>
<evidence type="ECO:0000256" key="4">
    <source>
        <dbReference type="ARBA" id="ARBA00019595"/>
    </source>
</evidence>
<evidence type="ECO:0000256" key="2">
    <source>
        <dbReference type="ARBA" id="ARBA00001997"/>
    </source>
</evidence>
<evidence type="ECO:0000256" key="5">
    <source>
        <dbReference type="PIRSR" id="PIRSR600888-1"/>
    </source>
</evidence>
<protein>
    <recommendedName>
        <fullName evidence="4 6">dTDP-4-dehydrorhamnose 3,5-epimerase</fullName>
        <ecNumber evidence="3 6">5.1.3.13</ecNumber>
    </recommendedName>
    <alternativeName>
        <fullName evidence="6">Thymidine diphospho-4-keto-rhamnose 3,5-epimerase</fullName>
    </alternativeName>
</protein>
<evidence type="ECO:0000256" key="1">
    <source>
        <dbReference type="ARBA" id="ARBA00001298"/>
    </source>
</evidence>
<comment type="pathway">
    <text evidence="6">Carbohydrate biosynthesis; dTDP-L-rhamnose biosynthesis.</text>
</comment>
<dbReference type="CDD" id="cd00438">
    <property type="entry name" value="cupin_RmlC"/>
    <property type="match status" value="1"/>
</dbReference>
<dbReference type="EMBL" id="DTGR01000030">
    <property type="protein sequence ID" value="HHS28462.1"/>
    <property type="molecule type" value="Genomic_DNA"/>
</dbReference>
<dbReference type="GO" id="GO:0019305">
    <property type="term" value="P:dTDP-rhamnose biosynthetic process"/>
    <property type="evidence" value="ECO:0007669"/>
    <property type="project" value="UniProtKB-UniRule"/>
</dbReference>
<keyword evidence="6 7" id="KW-0413">Isomerase</keyword>
<dbReference type="Gene3D" id="2.60.120.10">
    <property type="entry name" value="Jelly Rolls"/>
    <property type="match status" value="1"/>
</dbReference>
<evidence type="ECO:0000313" key="7">
    <source>
        <dbReference type="EMBL" id="HHS28462.1"/>
    </source>
</evidence>
<dbReference type="InterPro" id="IPR011051">
    <property type="entry name" value="RmlC_Cupin_sf"/>
</dbReference>
<sequence>MIFQELSIPGAWLIEPEKHEDHRGFFARAWCQREFAAHGLTTAFVQGNISFNKKKGTLRGLHYQAAPYGEAKLVRVTQGALYDVIVDLRQDSPARGQWLAVELSAENYRMLYIPAGVAHGFQTLADNTEVFYQMSEFHHPDAARGIRWDDPELNIPWPLPQPIMSPRDLSFGEVRTWETSGEGRAADAPLIANQY</sequence>
<comment type="subunit">
    <text evidence="6">Homodimer.</text>
</comment>
<accession>A0A7V6A1D4</accession>
<dbReference type="UniPathway" id="UPA00124"/>
<evidence type="ECO:0000256" key="3">
    <source>
        <dbReference type="ARBA" id="ARBA00012098"/>
    </source>
</evidence>
<evidence type="ECO:0000256" key="6">
    <source>
        <dbReference type="RuleBase" id="RU364069"/>
    </source>
</evidence>